<accession>A0A4Y2AZX5</accession>
<keyword evidence="3" id="KW-1185">Reference proteome</keyword>
<dbReference type="Proteomes" id="UP000499080">
    <property type="component" value="Unassembled WGS sequence"/>
</dbReference>
<dbReference type="AlphaFoldDB" id="A0A4Y2AZX5"/>
<name>A0A4Y2AZX5_ARAVE</name>
<evidence type="ECO:0000256" key="1">
    <source>
        <dbReference type="SAM" id="MobiDB-lite"/>
    </source>
</evidence>
<comment type="caution">
    <text evidence="2">The sequence shown here is derived from an EMBL/GenBank/DDBJ whole genome shotgun (WGS) entry which is preliminary data.</text>
</comment>
<reference evidence="2 3" key="1">
    <citation type="journal article" date="2019" name="Sci. Rep.">
        <title>Orb-weaving spider Araneus ventricosus genome elucidates the spidroin gene catalogue.</title>
        <authorList>
            <person name="Kono N."/>
            <person name="Nakamura H."/>
            <person name="Ohtoshi R."/>
            <person name="Moran D.A.P."/>
            <person name="Shinohara A."/>
            <person name="Yoshida Y."/>
            <person name="Fujiwara M."/>
            <person name="Mori M."/>
            <person name="Tomita M."/>
            <person name="Arakawa K."/>
        </authorList>
    </citation>
    <scope>NUCLEOTIDE SEQUENCE [LARGE SCALE GENOMIC DNA]</scope>
</reference>
<evidence type="ECO:0000313" key="2">
    <source>
        <dbReference type="EMBL" id="GBL84635.1"/>
    </source>
</evidence>
<gene>
    <name evidence="2" type="ORF">AVEN_191095_1</name>
</gene>
<organism evidence="2 3">
    <name type="scientific">Araneus ventricosus</name>
    <name type="common">Orbweaver spider</name>
    <name type="synonym">Epeira ventricosa</name>
    <dbReference type="NCBI Taxonomy" id="182803"/>
    <lineage>
        <taxon>Eukaryota</taxon>
        <taxon>Metazoa</taxon>
        <taxon>Ecdysozoa</taxon>
        <taxon>Arthropoda</taxon>
        <taxon>Chelicerata</taxon>
        <taxon>Arachnida</taxon>
        <taxon>Araneae</taxon>
        <taxon>Araneomorphae</taxon>
        <taxon>Entelegynae</taxon>
        <taxon>Araneoidea</taxon>
        <taxon>Araneidae</taxon>
        <taxon>Araneus</taxon>
    </lineage>
</organism>
<sequence length="244" mass="28172">MPEGLTAENTEKSRNDYENQNSEVKVETCRPENLKVICTEFLDEISICKVKFGNLLAHNVHLRHFTAEVMSNVPLCSYISETRDECKNHSKCDIPEIHKSCDWEKCSVTNQLKNQPKSPLDLTVDENNVEQVKTLHKSDPLNVEEDFSHSRFCDYKSCDRNTLENYMFSMEMRMKKDLKDKIAEKSECKCEAMDASEILRNKKEVASNGLDVVGYNSRGQMNYMSLNNSLVIVNLHIRLESSFR</sequence>
<feature type="region of interest" description="Disordered" evidence="1">
    <location>
        <begin position="1"/>
        <end position="22"/>
    </location>
</feature>
<protein>
    <submittedName>
        <fullName evidence="2">Uncharacterized protein</fullName>
    </submittedName>
</protein>
<proteinExistence type="predicted"/>
<dbReference type="EMBL" id="BGPR01000038">
    <property type="protein sequence ID" value="GBL84635.1"/>
    <property type="molecule type" value="Genomic_DNA"/>
</dbReference>
<evidence type="ECO:0000313" key="3">
    <source>
        <dbReference type="Proteomes" id="UP000499080"/>
    </source>
</evidence>